<gene>
    <name evidence="1" type="ORF">WAB15_31910</name>
</gene>
<dbReference type="RefSeq" id="WP_399146335.1">
    <property type="nucleotide sequence ID" value="NZ_CP147982.1"/>
</dbReference>
<dbReference type="Proteomes" id="UP001626628">
    <property type="component" value="Chromosome"/>
</dbReference>
<proteinExistence type="predicted"/>
<evidence type="ECO:0000313" key="1">
    <source>
        <dbReference type="EMBL" id="WXK80241.1"/>
    </source>
</evidence>
<keyword evidence="2" id="KW-1185">Reference proteome</keyword>
<organism evidence="1 2">
    <name type="scientific">Streptomyces sirii</name>
    <dbReference type="NCBI Taxonomy" id="3127701"/>
    <lineage>
        <taxon>Bacteria</taxon>
        <taxon>Bacillati</taxon>
        <taxon>Actinomycetota</taxon>
        <taxon>Actinomycetes</taxon>
        <taxon>Kitasatosporales</taxon>
        <taxon>Streptomycetaceae</taxon>
        <taxon>Streptomyces</taxon>
    </lineage>
</organism>
<dbReference type="EMBL" id="CP147982">
    <property type="protein sequence ID" value="WXK80241.1"/>
    <property type="molecule type" value="Genomic_DNA"/>
</dbReference>
<reference evidence="1 2" key="1">
    <citation type="submission" date="2024-03" db="EMBL/GenBank/DDBJ databases">
        <title>The complete genome of Streptomyces sirii sp.nov.</title>
        <authorList>
            <person name="Zakalyukina Y.V."/>
            <person name="Belik A.R."/>
            <person name="Biryukov M.V."/>
            <person name="Baturina O.A."/>
            <person name="Kabilov M.R."/>
        </authorList>
    </citation>
    <scope>NUCLEOTIDE SEQUENCE [LARGE SCALE GENOMIC DNA]</scope>
    <source>
        <strain evidence="1 2">BP-8</strain>
    </source>
</reference>
<evidence type="ECO:0000313" key="2">
    <source>
        <dbReference type="Proteomes" id="UP001626628"/>
    </source>
</evidence>
<protein>
    <submittedName>
        <fullName evidence="1">Uncharacterized protein</fullName>
    </submittedName>
</protein>
<sequence length="128" mass="13713">MNSADQASHAEHVSAEVVVELESCAAQDAHAVFSALRTSFSSDRAADDVPEEMAGPGATVWTSTFDVSERKAEAEPRRLTAPVIVSLQGGYWAVDQLVKGLKPAFAVQILGMAAGDQEKEVELRLETR</sequence>
<accession>A0ABZ2QVE7</accession>
<name>A0ABZ2QVE7_9ACTN</name>